<dbReference type="AlphaFoldDB" id="A0A0G1S5H8"/>
<feature type="domain" description="Glycosyltransferase 2-like" evidence="1">
    <location>
        <begin position="9"/>
        <end position="133"/>
    </location>
</feature>
<dbReference type="CDD" id="cd04186">
    <property type="entry name" value="GT_2_like_c"/>
    <property type="match status" value="1"/>
</dbReference>
<dbReference type="InterPro" id="IPR001173">
    <property type="entry name" value="Glyco_trans_2-like"/>
</dbReference>
<dbReference type="SUPFAM" id="SSF53448">
    <property type="entry name" value="Nucleotide-diphospho-sugar transferases"/>
    <property type="match status" value="1"/>
</dbReference>
<dbReference type="Gene3D" id="3.90.550.10">
    <property type="entry name" value="Spore Coat Polysaccharide Biosynthesis Protein SpsA, Chain A"/>
    <property type="match status" value="1"/>
</dbReference>
<gene>
    <name evidence="2" type="ORF">UX86_C0005G0022</name>
</gene>
<evidence type="ECO:0000313" key="2">
    <source>
        <dbReference type="EMBL" id="KKU64739.1"/>
    </source>
</evidence>
<evidence type="ECO:0000313" key="3">
    <source>
        <dbReference type="Proteomes" id="UP000034502"/>
    </source>
</evidence>
<proteinExistence type="predicted"/>
<dbReference type="Proteomes" id="UP000034502">
    <property type="component" value="Unassembled WGS sequence"/>
</dbReference>
<accession>A0A0G1S5H8</accession>
<dbReference type="Pfam" id="PF00535">
    <property type="entry name" value="Glycos_transf_2"/>
    <property type="match status" value="1"/>
</dbReference>
<dbReference type="PANTHER" id="PTHR43179:SF7">
    <property type="entry name" value="RHAMNOSYLTRANSFERASE WBBL"/>
    <property type="match status" value="1"/>
</dbReference>
<name>A0A0G1S5H8_9BACT</name>
<dbReference type="STRING" id="1618364.UX86_C0005G0022"/>
<dbReference type="GO" id="GO:0016740">
    <property type="term" value="F:transferase activity"/>
    <property type="evidence" value="ECO:0007669"/>
    <property type="project" value="UniProtKB-KW"/>
</dbReference>
<dbReference type="PANTHER" id="PTHR43179">
    <property type="entry name" value="RHAMNOSYLTRANSFERASE WBBL"/>
    <property type="match status" value="1"/>
</dbReference>
<dbReference type="EMBL" id="LCNU01000005">
    <property type="protein sequence ID" value="KKU64739.1"/>
    <property type="molecule type" value="Genomic_DNA"/>
</dbReference>
<keyword evidence="2" id="KW-0808">Transferase</keyword>
<comment type="caution">
    <text evidence="2">The sequence shown here is derived from an EMBL/GenBank/DDBJ whole genome shotgun (WGS) entry which is preliminary data.</text>
</comment>
<evidence type="ECO:0000259" key="1">
    <source>
        <dbReference type="Pfam" id="PF00535"/>
    </source>
</evidence>
<reference evidence="2 3" key="1">
    <citation type="journal article" date="2015" name="Nature">
        <title>rRNA introns, odd ribosomes, and small enigmatic genomes across a large radiation of phyla.</title>
        <authorList>
            <person name="Brown C.T."/>
            <person name="Hug L.A."/>
            <person name="Thomas B.C."/>
            <person name="Sharon I."/>
            <person name="Castelle C.J."/>
            <person name="Singh A."/>
            <person name="Wilkins M.J."/>
            <person name="Williams K.H."/>
            <person name="Banfield J.F."/>
        </authorList>
    </citation>
    <scope>NUCLEOTIDE SEQUENCE [LARGE SCALE GENOMIC DNA]</scope>
</reference>
<protein>
    <submittedName>
        <fullName evidence="2">Glycosyltransferase/rhamnosyltransferase</fullName>
    </submittedName>
</protein>
<dbReference type="InterPro" id="IPR029044">
    <property type="entry name" value="Nucleotide-diphossugar_trans"/>
</dbReference>
<organism evidence="2 3">
    <name type="scientific">Candidatus Amesbacteria bacterium GW2011_GWC1_47_15</name>
    <dbReference type="NCBI Taxonomy" id="1618364"/>
    <lineage>
        <taxon>Bacteria</taxon>
        <taxon>Candidatus Amesiibacteriota</taxon>
    </lineage>
</organism>
<sequence length="277" mass="31029">MTPDVPQISVIIVSWNVKESLCRCLDSIFTAKYPRLEVIVLDNNSSDGTASEVKKKFAHKLKLIANRQNLGFPKAVNQGLVAAKGEYFLILNPDTRLPADFFRLCLDFARQNPGFGVMGPRFTDPDGSSQGSVFPEPTLVAAIRKYWLGDDSAYNKYTPEASHPVSVNSSVNSVSGGCLFFSRSTMEKVGILTEKVFMYFEDLDYCRRIHRAGLPVIFHPGITIIHEHGQSAAKSPDTQKYIRDAGLWYHGPFKYYLITTVIRSRQIIDKIISGKRS</sequence>